<keyword evidence="1" id="KW-0472">Membrane</keyword>
<keyword evidence="3" id="KW-1185">Reference proteome</keyword>
<dbReference type="Gene3D" id="3.30.70.1440">
    <property type="entry name" value="Multidrug efflux transporter AcrB pore domain"/>
    <property type="match status" value="1"/>
</dbReference>
<evidence type="ECO:0000313" key="2">
    <source>
        <dbReference type="EMBL" id="RBI86803.1"/>
    </source>
</evidence>
<proteinExistence type="predicted"/>
<dbReference type="RefSeq" id="WP_147238810.1">
    <property type="nucleotide sequence ID" value="NZ_QNTQ01000004.1"/>
</dbReference>
<dbReference type="OrthoDB" id="9798415at2"/>
<accession>A0A365UCC8</accession>
<dbReference type="GO" id="GO:0005886">
    <property type="term" value="C:plasma membrane"/>
    <property type="evidence" value="ECO:0007669"/>
    <property type="project" value="TreeGrafter"/>
</dbReference>
<sequence>PITVILTLSASLAMALVFIPVLGGVIGRAQPQSAAAKRLLHESEAGDPRRAGGWTGRYAQVVQWAVVRPWAVLGFALALLIGSFASYAEYGRGVIFFPEVEPDFMQVTVRARDNFSIHEQDTLVREVERRLMRFEGVDSVYARTGNSQRQNEEIIGTLQLELAPWDTRRTAERIGADIRAEMGQIPGIEVQVQAQQQGPTQGKPVQLELRAPGAETQAQAVETVLAEMERVGGFTDITDTRPLPGVEWSLRVDRSQAARFGADVTLLGQAVQLLTRGITVADYRPDYADGSVDIRVRFPSESRSLEELRSLRVPTAQGLVPIGNFVAFEPVPRTGTINRIDQRRVVTIAADVAPGLLVNDQIAALRGALEEADLPDGVSWSFAGEAEEQQAAAQFLSVAFAVAVALMFTVLVLQFNSFFQALVVMSAIVFSVAGVLLGLLVTGRPFGVVMGGIGVIALAGIVVNNNIVLIDTYNALRREGQTPFEAAMRAGAQRLRPVVLTSVTTALGLMPMVIGVSIDFFRREIVYGAPSTQWWTELSSSIAGGLIVATVLTLVVTPALLMLGEKRADRPARSAVPAPA</sequence>
<dbReference type="SUPFAM" id="SSF82714">
    <property type="entry name" value="Multidrug efflux transporter AcrB TolC docking domain, DN and DC subdomains"/>
    <property type="match status" value="1"/>
</dbReference>
<keyword evidence="1" id="KW-1133">Transmembrane helix</keyword>
<dbReference type="InterPro" id="IPR027463">
    <property type="entry name" value="AcrB_DN_DC_subdom"/>
</dbReference>
<dbReference type="PANTHER" id="PTHR32063">
    <property type="match status" value="1"/>
</dbReference>
<dbReference type="PANTHER" id="PTHR32063:SF0">
    <property type="entry name" value="SWARMING MOTILITY PROTEIN SWRC"/>
    <property type="match status" value="1"/>
</dbReference>
<dbReference type="Gene3D" id="3.30.70.1430">
    <property type="entry name" value="Multidrug efflux transporter AcrB pore domain"/>
    <property type="match status" value="1"/>
</dbReference>
<comment type="caution">
    <text evidence="2">The sequence shown here is derived from an EMBL/GenBank/DDBJ whole genome shotgun (WGS) entry which is preliminary data.</text>
</comment>
<dbReference type="InterPro" id="IPR001036">
    <property type="entry name" value="Acrflvin-R"/>
</dbReference>
<dbReference type="Gene3D" id="1.20.1640.10">
    <property type="entry name" value="Multidrug efflux transporter AcrB transmembrane domain"/>
    <property type="match status" value="2"/>
</dbReference>
<evidence type="ECO:0000313" key="3">
    <source>
        <dbReference type="Proteomes" id="UP000253370"/>
    </source>
</evidence>
<name>A0A365UCC8_9RHOB</name>
<feature type="transmembrane region" description="Helical" evidence="1">
    <location>
        <begin position="448"/>
        <end position="469"/>
    </location>
</feature>
<feature type="transmembrane region" description="Helical" evidence="1">
    <location>
        <begin position="498"/>
        <end position="521"/>
    </location>
</feature>
<dbReference type="GO" id="GO:0042910">
    <property type="term" value="F:xenobiotic transmembrane transporter activity"/>
    <property type="evidence" value="ECO:0007669"/>
    <property type="project" value="TreeGrafter"/>
</dbReference>
<feature type="non-terminal residue" evidence="2">
    <location>
        <position position="1"/>
    </location>
</feature>
<feature type="transmembrane region" description="Helical" evidence="1">
    <location>
        <begin position="541"/>
        <end position="563"/>
    </location>
</feature>
<dbReference type="SUPFAM" id="SSF82866">
    <property type="entry name" value="Multidrug efflux transporter AcrB transmembrane domain"/>
    <property type="match status" value="1"/>
</dbReference>
<dbReference type="AlphaFoldDB" id="A0A365UCC8"/>
<feature type="transmembrane region" description="Helical" evidence="1">
    <location>
        <begin position="422"/>
        <end position="442"/>
    </location>
</feature>
<dbReference type="Pfam" id="PF00873">
    <property type="entry name" value="ACR_tran"/>
    <property type="match status" value="1"/>
</dbReference>
<feature type="transmembrane region" description="Helical" evidence="1">
    <location>
        <begin position="395"/>
        <end position="415"/>
    </location>
</feature>
<dbReference type="Proteomes" id="UP000253370">
    <property type="component" value="Unassembled WGS sequence"/>
</dbReference>
<evidence type="ECO:0000256" key="1">
    <source>
        <dbReference type="SAM" id="Phobius"/>
    </source>
</evidence>
<keyword evidence="1" id="KW-0812">Transmembrane</keyword>
<organism evidence="2 3">
    <name type="scientific">Rhodosalinus halophilus</name>
    <dbReference type="NCBI Taxonomy" id="2259333"/>
    <lineage>
        <taxon>Bacteria</taxon>
        <taxon>Pseudomonadati</taxon>
        <taxon>Pseudomonadota</taxon>
        <taxon>Alphaproteobacteria</taxon>
        <taxon>Rhodobacterales</taxon>
        <taxon>Paracoccaceae</taxon>
        <taxon>Rhodosalinus</taxon>
    </lineage>
</organism>
<gene>
    <name evidence="2" type="ORF">DRV85_05160</name>
</gene>
<reference evidence="2 3" key="1">
    <citation type="submission" date="2018-07" db="EMBL/GenBank/DDBJ databases">
        <title>Rhodosalinus sp. strain E84T genomic sequence and assembly.</title>
        <authorList>
            <person name="Liu Z.-W."/>
            <person name="Lu D.-C."/>
        </authorList>
    </citation>
    <scope>NUCLEOTIDE SEQUENCE [LARGE SCALE GENOMIC DNA]</scope>
    <source>
        <strain evidence="2 3">E84</strain>
    </source>
</reference>
<protein>
    <submittedName>
        <fullName evidence="2">AcrB/AcrD/AcrF family protein</fullName>
    </submittedName>
</protein>
<dbReference type="Gene3D" id="3.30.2090.10">
    <property type="entry name" value="Multidrug efflux transporter AcrB TolC docking domain, DN and DC subdomains"/>
    <property type="match status" value="1"/>
</dbReference>
<dbReference type="EMBL" id="QNTQ01000004">
    <property type="protein sequence ID" value="RBI86803.1"/>
    <property type="molecule type" value="Genomic_DNA"/>
</dbReference>
<dbReference type="SUPFAM" id="SSF82693">
    <property type="entry name" value="Multidrug efflux transporter AcrB pore domain, PN1, PN2, PC1 and PC2 subdomains"/>
    <property type="match status" value="1"/>
</dbReference>